<accession>A0ABS2CHH3</accession>
<dbReference type="RefSeq" id="WP_204129812.1">
    <property type="nucleotide sequence ID" value="NZ_JAFDVD010000004.1"/>
</dbReference>
<sequence>MTAPHPAPTASAAPDDGWQRLHPLSPLLRGGVVLLAVLGYVVSQLVDSVFRSFDPEQYLPGDVGDEADGTWAVTAHPLLAVAALVVVIAVVGGVSWVSWRFSRFRVAGGQVELRSGVLFRQHRQVPLERVQAVETTRPILARLLGLSQVVVQSAGGSDSHLTLAFLGADRAEEVRAHLLELAGRADDRGAPQHAPGQEVAPSGPEVASPSPTDREPGVRPLVQVPNGRLFVATILHGSTIVLGLLLLAAGLTVGIAEAGLKVLAGAPALVPVVLGLGVSRVKELLVHGNFAIGRTGTALRVRHGLTDLRNATVPLHRVQAVEVLQPLWWRPWGWWRVRVNVAGVHAGDSTDDETVLLPVGTSTEAMTVLSALGADPEDPVLLEALHGDGGEPGWTGLPPAARRLDPWSWRRTGYALAAHSLYVRRGRFTRRAVVVPHARVQSLALHQGPLQARLGLVSATVVSTPGPVDASVPHLDAAGAEVFLDVVGGRAREARRVVGPRADERPAATGEPLAPDPAPLVD</sequence>
<dbReference type="PIRSF" id="PIRSF026631">
    <property type="entry name" value="UCP026631"/>
    <property type="match status" value="1"/>
</dbReference>
<dbReference type="Proteomes" id="UP001430172">
    <property type="component" value="Unassembled WGS sequence"/>
</dbReference>
<keyword evidence="2" id="KW-1133">Transmembrane helix</keyword>
<feature type="region of interest" description="Disordered" evidence="1">
    <location>
        <begin position="497"/>
        <end position="522"/>
    </location>
</feature>
<keyword evidence="2" id="KW-0812">Transmembrane</keyword>
<dbReference type="PANTHER" id="PTHR34473:SF2">
    <property type="entry name" value="UPF0699 TRANSMEMBRANE PROTEIN YDBT"/>
    <property type="match status" value="1"/>
</dbReference>
<keyword evidence="5" id="KW-1185">Reference proteome</keyword>
<gene>
    <name evidence="4" type="ORF">JQN70_02835</name>
</gene>
<feature type="transmembrane region" description="Helical" evidence="2">
    <location>
        <begin position="27"/>
        <end position="46"/>
    </location>
</feature>
<feature type="region of interest" description="Disordered" evidence="1">
    <location>
        <begin position="185"/>
        <end position="219"/>
    </location>
</feature>
<evidence type="ECO:0000256" key="1">
    <source>
        <dbReference type="SAM" id="MobiDB-lite"/>
    </source>
</evidence>
<dbReference type="Pfam" id="PF03703">
    <property type="entry name" value="bPH_2"/>
    <property type="match status" value="3"/>
</dbReference>
<keyword evidence="2" id="KW-0472">Membrane</keyword>
<dbReference type="PANTHER" id="PTHR34473">
    <property type="entry name" value="UPF0699 TRANSMEMBRANE PROTEIN YDBS"/>
    <property type="match status" value="1"/>
</dbReference>
<proteinExistence type="predicted"/>
<dbReference type="InterPro" id="IPR005182">
    <property type="entry name" value="YdbS-like_PH"/>
</dbReference>
<evidence type="ECO:0000313" key="5">
    <source>
        <dbReference type="Proteomes" id="UP001430172"/>
    </source>
</evidence>
<protein>
    <submittedName>
        <fullName evidence="4">PH domain-containing protein</fullName>
    </submittedName>
</protein>
<feature type="domain" description="YdbS-like PH" evidence="3">
    <location>
        <begin position="294"/>
        <end position="345"/>
    </location>
</feature>
<evidence type="ECO:0000259" key="3">
    <source>
        <dbReference type="Pfam" id="PF03703"/>
    </source>
</evidence>
<evidence type="ECO:0000313" key="4">
    <source>
        <dbReference type="EMBL" id="MBM6399316.1"/>
    </source>
</evidence>
<dbReference type="InterPro" id="IPR014529">
    <property type="entry name" value="UCP026631"/>
</dbReference>
<feature type="domain" description="YdbS-like PH" evidence="3">
    <location>
        <begin position="99"/>
        <end position="178"/>
    </location>
</feature>
<feature type="transmembrane region" description="Helical" evidence="2">
    <location>
        <begin position="229"/>
        <end position="256"/>
    </location>
</feature>
<organism evidence="4 5">
    <name type="scientific">Phycicoccus sonneratiae</name>
    <dbReference type="NCBI Taxonomy" id="2807628"/>
    <lineage>
        <taxon>Bacteria</taxon>
        <taxon>Bacillati</taxon>
        <taxon>Actinomycetota</taxon>
        <taxon>Actinomycetes</taxon>
        <taxon>Micrococcales</taxon>
        <taxon>Intrasporangiaceae</taxon>
        <taxon>Phycicoccus</taxon>
    </lineage>
</organism>
<feature type="domain" description="YdbS-like PH" evidence="3">
    <location>
        <begin position="409"/>
        <end position="484"/>
    </location>
</feature>
<feature type="transmembrane region" description="Helical" evidence="2">
    <location>
        <begin position="78"/>
        <end position="99"/>
    </location>
</feature>
<feature type="compositionally biased region" description="Basic and acidic residues" evidence="1">
    <location>
        <begin position="497"/>
        <end position="506"/>
    </location>
</feature>
<name>A0ABS2CHH3_9MICO</name>
<evidence type="ECO:0000256" key="2">
    <source>
        <dbReference type="SAM" id="Phobius"/>
    </source>
</evidence>
<dbReference type="EMBL" id="JAFDVD010000004">
    <property type="protein sequence ID" value="MBM6399316.1"/>
    <property type="molecule type" value="Genomic_DNA"/>
</dbReference>
<reference evidence="4" key="1">
    <citation type="submission" date="2021-02" db="EMBL/GenBank/DDBJ databases">
        <title>Phycicoccus sp. MQZ13P-5T, whole genome shotgun sequence.</title>
        <authorList>
            <person name="Tuo L."/>
        </authorList>
    </citation>
    <scope>NUCLEOTIDE SEQUENCE</scope>
    <source>
        <strain evidence="4">MQZ13P-5</strain>
    </source>
</reference>
<comment type="caution">
    <text evidence="4">The sequence shown here is derived from an EMBL/GenBank/DDBJ whole genome shotgun (WGS) entry which is preliminary data.</text>
</comment>